<dbReference type="EMBL" id="AGSI01000005">
    <property type="protein sequence ID" value="EIE24956.1"/>
    <property type="molecule type" value="Genomic_DNA"/>
</dbReference>
<comment type="similarity">
    <text evidence="2">Belongs to the histone H2B family.</text>
</comment>
<comment type="function">
    <text evidence="1">Core component of nucleosome. Nucleosomes wrap and compact DNA into chromatin, limiting DNA accessibility to the cellular machineries which require DNA as a template. Histones thereby play a central role in transcription regulation, DNA repair, DNA replication and chromosomal stability. DNA accessibility is regulated via a complex set of post-translational modifications of histones, also called histone code, and nucleosome remodeling.</text>
</comment>
<evidence type="ECO:0000256" key="1">
    <source>
        <dbReference type="ARBA" id="ARBA00002001"/>
    </source>
</evidence>
<evidence type="ECO:0000259" key="3">
    <source>
        <dbReference type="Pfam" id="PF00125"/>
    </source>
</evidence>
<feature type="non-terminal residue" evidence="4">
    <location>
        <position position="1"/>
    </location>
</feature>
<dbReference type="GO" id="GO:0003677">
    <property type="term" value="F:DNA binding"/>
    <property type="evidence" value="ECO:0007669"/>
    <property type="project" value="InterPro"/>
</dbReference>
<dbReference type="PRINTS" id="PR00621">
    <property type="entry name" value="HISTONEH2B"/>
</dbReference>
<name>I0Z2T7_COCSC</name>
<keyword evidence="5" id="KW-1185">Reference proteome</keyword>
<gene>
    <name evidence="4" type="ORF">COCSUDRAFT_83648</name>
</gene>
<dbReference type="Proteomes" id="UP000007264">
    <property type="component" value="Unassembled WGS sequence"/>
</dbReference>
<dbReference type="GeneID" id="17042458"/>
<dbReference type="KEGG" id="csl:COCSUDRAFT_83648"/>
<feature type="non-terminal residue" evidence="4">
    <location>
        <position position="66"/>
    </location>
</feature>
<reference evidence="4 5" key="1">
    <citation type="journal article" date="2012" name="Genome Biol.">
        <title>The genome of the polar eukaryotic microalga coccomyxa subellipsoidea reveals traits of cold adaptation.</title>
        <authorList>
            <person name="Blanc G."/>
            <person name="Agarkova I."/>
            <person name="Grimwood J."/>
            <person name="Kuo A."/>
            <person name="Brueggeman A."/>
            <person name="Dunigan D."/>
            <person name="Gurnon J."/>
            <person name="Ladunga I."/>
            <person name="Lindquist E."/>
            <person name="Lucas S."/>
            <person name="Pangilinan J."/>
            <person name="Proschold T."/>
            <person name="Salamov A."/>
            <person name="Schmutz J."/>
            <person name="Weeks D."/>
            <person name="Yamada T."/>
            <person name="Claverie J.M."/>
            <person name="Grigoriev I."/>
            <person name="Van Etten J."/>
            <person name="Lomsadze A."/>
            <person name="Borodovsky M."/>
        </authorList>
    </citation>
    <scope>NUCLEOTIDE SEQUENCE [LARGE SCALE GENOMIC DNA]</scope>
    <source>
        <strain evidence="4 5">C-169</strain>
    </source>
</reference>
<dbReference type="InterPro" id="IPR000558">
    <property type="entry name" value="Histone_H2B"/>
</dbReference>
<dbReference type="STRING" id="574566.I0Z2T7"/>
<dbReference type="InterPro" id="IPR009072">
    <property type="entry name" value="Histone-fold"/>
</dbReference>
<evidence type="ECO:0000313" key="4">
    <source>
        <dbReference type="EMBL" id="EIE24956.1"/>
    </source>
</evidence>
<evidence type="ECO:0000256" key="2">
    <source>
        <dbReference type="ARBA" id="ARBA00006846"/>
    </source>
</evidence>
<dbReference type="GO" id="GO:0046982">
    <property type="term" value="F:protein heterodimerization activity"/>
    <property type="evidence" value="ECO:0007669"/>
    <property type="project" value="InterPro"/>
</dbReference>
<dbReference type="Gene3D" id="1.10.20.10">
    <property type="entry name" value="Histone, subunit A"/>
    <property type="match status" value="1"/>
</dbReference>
<organism evidence="4 5">
    <name type="scientific">Coccomyxa subellipsoidea (strain C-169)</name>
    <name type="common">Green microalga</name>
    <dbReference type="NCBI Taxonomy" id="574566"/>
    <lineage>
        <taxon>Eukaryota</taxon>
        <taxon>Viridiplantae</taxon>
        <taxon>Chlorophyta</taxon>
        <taxon>core chlorophytes</taxon>
        <taxon>Trebouxiophyceae</taxon>
        <taxon>Trebouxiophyceae incertae sedis</taxon>
        <taxon>Coccomyxaceae</taxon>
        <taxon>Coccomyxa</taxon>
        <taxon>Coccomyxa subellipsoidea</taxon>
    </lineage>
</organism>
<dbReference type="RefSeq" id="XP_005649500.1">
    <property type="nucleotide sequence ID" value="XM_005649443.1"/>
</dbReference>
<proteinExistence type="inferred from homology"/>
<sequence>KPPREFRWASYIHKLLQQVHPELQVSTDGLTVLSDALDELMERLASECQHLVQTNDRATLTARDVE</sequence>
<dbReference type="InterPro" id="IPR007125">
    <property type="entry name" value="H2A/H2B/H3"/>
</dbReference>
<dbReference type="GO" id="GO:0000786">
    <property type="term" value="C:nucleosome"/>
    <property type="evidence" value="ECO:0007669"/>
    <property type="project" value="InterPro"/>
</dbReference>
<dbReference type="GO" id="GO:0030527">
    <property type="term" value="F:structural constituent of chromatin"/>
    <property type="evidence" value="ECO:0007669"/>
    <property type="project" value="InterPro"/>
</dbReference>
<feature type="domain" description="Core Histone H2A/H2B/H3" evidence="3">
    <location>
        <begin position="10"/>
        <end position="66"/>
    </location>
</feature>
<dbReference type="Pfam" id="PF00125">
    <property type="entry name" value="Histone"/>
    <property type="match status" value="1"/>
</dbReference>
<evidence type="ECO:0000313" key="5">
    <source>
        <dbReference type="Proteomes" id="UP000007264"/>
    </source>
</evidence>
<dbReference type="AlphaFoldDB" id="I0Z2T7"/>
<accession>I0Z2T7</accession>
<protein>
    <recommendedName>
        <fullName evidence="3">Core Histone H2A/H2B/H3 domain-containing protein</fullName>
    </recommendedName>
</protein>
<dbReference type="SUPFAM" id="SSF47113">
    <property type="entry name" value="Histone-fold"/>
    <property type="match status" value="1"/>
</dbReference>
<comment type="caution">
    <text evidence="4">The sequence shown here is derived from an EMBL/GenBank/DDBJ whole genome shotgun (WGS) entry which is preliminary data.</text>
</comment>